<dbReference type="FunFam" id="1.10.220.10:FF:000008">
    <property type="entry name" value="Annexin"/>
    <property type="match status" value="1"/>
</dbReference>
<dbReference type="GO" id="GO:0009409">
    <property type="term" value="P:response to cold"/>
    <property type="evidence" value="ECO:0007669"/>
    <property type="project" value="TreeGrafter"/>
</dbReference>
<dbReference type="EMBL" id="CAMAPE010000038">
    <property type="protein sequence ID" value="CAH9101497.1"/>
    <property type="molecule type" value="Genomic_DNA"/>
</dbReference>
<dbReference type="GO" id="GO:0005544">
    <property type="term" value="F:calcium-dependent phospholipid binding"/>
    <property type="evidence" value="ECO:0007669"/>
    <property type="project" value="UniProtKB-KW"/>
</dbReference>
<dbReference type="GO" id="GO:0005886">
    <property type="term" value="C:plasma membrane"/>
    <property type="evidence" value="ECO:0007669"/>
    <property type="project" value="TreeGrafter"/>
</dbReference>
<feature type="binding site" evidence="6">
    <location>
        <position position="299"/>
    </location>
    <ligand>
        <name>Ca(2+)</name>
        <dbReference type="ChEBI" id="CHEBI:29108"/>
        <label>1</label>
    </ligand>
</feature>
<dbReference type="InterPro" id="IPR001464">
    <property type="entry name" value="Annexin"/>
</dbReference>
<evidence type="ECO:0000256" key="3">
    <source>
        <dbReference type="ARBA" id="ARBA00022837"/>
    </source>
</evidence>
<dbReference type="Gene3D" id="1.10.220.10">
    <property type="entry name" value="Annexin"/>
    <property type="match status" value="4"/>
</dbReference>
<evidence type="ECO:0000313" key="8">
    <source>
        <dbReference type="EMBL" id="CAH9101497.1"/>
    </source>
</evidence>
<organism evidence="8 9">
    <name type="scientific">Cuscuta europaea</name>
    <name type="common">European dodder</name>
    <dbReference type="NCBI Taxonomy" id="41803"/>
    <lineage>
        <taxon>Eukaryota</taxon>
        <taxon>Viridiplantae</taxon>
        <taxon>Streptophyta</taxon>
        <taxon>Embryophyta</taxon>
        <taxon>Tracheophyta</taxon>
        <taxon>Spermatophyta</taxon>
        <taxon>Magnoliopsida</taxon>
        <taxon>eudicotyledons</taxon>
        <taxon>Gunneridae</taxon>
        <taxon>Pentapetalae</taxon>
        <taxon>asterids</taxon>
        <taxon>lamiids</taxon>
        <taxon>Solanales</taxon>
        <taxon>Convolvulaceae</taxon>
        <taxon>Cuscuteae</taxon>
        <taxon>Cuscuta</taxon>
        <taxon>Cuscuta subgen. Cuscuta</taxon>
    </lineage>
</organism>
<dbReference type="InterPro" id="IPR018502">
    <property type="entry name" value="Annexin_repeat"/>
</dbReference>
<comment type="domain">
    <text evidence="7">A pair of annexin repeats may form one binding site for calcium and phospholipid.</text>
</comment>
<dbReference type="AlphaFoldDB" id="A0A9P1EEY6"/>
<evidence type="ECO:0000313" key="9">
    <source>
        <dbReference type="Proteomes" id="UP001152484"/>
    </source>
</evidence>
<dbReference type="GO" id="GO:0009651">
    <property type="term" value="P:response to salt stress"/>
    <property type="evidence" value="ECO:0007669"/>
    <property type="project" value="TreeGrafter"/>
</dbReference>
<feature type="binding site" evidence="6">
    <location>
        <position position="68"/>
    </location>
    <ligand>
        <name>Ca(2+)</name>
        <dbReference type="ChEBI" id="CHEBI:29108"/>
        <label>1</label>
    </ligand>
</feature>
<dbReference type="PANTHER" id="PTHR10502">
    <property type="entry name" value="ANNEXIN"/>
    <property type="match status" value="1"/>
</dbReference>
<dbReference type="PRINTS" id="PR01814">
    <property type="entry name" value="ANNEXINPLANT"/>
</dbReference>
<feature type="binding site" evidence="6">
    <location>
        <position position="26"/>
    </location>
    <ligand>
        <name>Ca(2+)</name>
        <dbReference type="ChEBI" id="CHEBI:29108"/>
        <label>1</label>
    </ligand>
</feature>
<dbReference type="PROSITE" id="PS51897">
    <property type="entry name" value="ANNEXIN_2"/>
    <property type="match status" value="4"/>
</dbReference>
<dbReference type="InterPro" id="IPR037104">
    <property type="entry name" value="Annexin_sf"/>
</dbReference>
<feature type="binding site" evidence="6">
    <location>
        <position position="296"/>
    </location>
    <ligand>
        <name>Ca(2+)</name>
        <dbReference type="ChEBI" id="CHEBI:29108"/>
        <label>1</label>
    </ligand>
</feature>
<dbReference type="SUPFAM" id="SSF47874">
    <property type="entry name" value="Annexin"/>
    <property type="match status" value="1"/>
</dbReference>
<feature type="binding site" evidence="6">
    <location>
        <position position="258"/>
    </location>
    <ligand>
        <name>Ca(2+)</name>
        <dbReference type="ChEBI" id="CHEBI:29108"/>
        <label>1</label>
    </ligand>
</feature>
<dbReference type="FunFam" id="1.10.220.10:FF:000009">
    <property type="entry name" value="Annexin"/>
    <property type="match status" value="1"/>
</dbReference>
<accession>A0A9P1EEY6</accession>
<comment type="caution">
    <text evidence="8">The sequence shown here is derived from an EMBL/GenBank/DDBJ whole genome shotgun (WGS) entry which is preliminary data.</text>
</comment>
<evidence type="ECO:0000256" key="5">
    <source>
        <dbReference type="ARBA" id="ARBA00023302"/>
    </source>
</evidence>
<feature type="binding site" evidence="6">
    <location>
        <position position="298"/>
    </location>
    <ligand>
        <name>Ca(2+)</name>
        <dbReference type="ChEBI" id="CHEBI:29108"/>
        <label>3</label>
    </ligand>
</feature>
<dbReference type="GO" id="GO:0009408">
    <property type="term" value="P:response to heat"/>
    <property type="evidence" value="ECO:0007669"/>
    <property type="project" value="TreeGrafter"/>
</dbReference>
<dbReference type="GO" id="GO:0001786">
    <property type="term" value="F:phosphatidylserine binding"/>
    <property type="evidence" value="ECO:0007669"/>
    <property type="project" value="TreeGrafter"/>
</dbReference>
<sequence length="316" mass="35928">MSTVSVPVCVPPVEQDCEQLRAAFKGWGTNEKLIISILGHRNAAQRNSIRQEYAETYGEDILKELNRELSSDFEKVVVLWTLDGPERDALLANEATKKWTASHQVLVEIACTRSPKELIAVREAYHARFKKSLEEDVAQHTAGDYRKLLVLLVSSYRYGGDEINMTLAKHEAKLLHEKISDKCYADDDVIRILTTRSKCQINATLNHYRDEYGQDVLLDLEGDGKDEFPSILRTTIQALLYPEKYFVEVLRGAINKRGTDEGDLTRVIATRAEVDMKAILEEFQKLNSIPLDRAIAKDTRGDYEDMLWALLGHDDN</sequence>
<dbReference type="GO" id="GO:0009414">
    <property type="term" value="P:response to water deprivation"/>
    <property type="evidence" value="ECO:0007669"/>
    <property type="project" value="TreeGrafter"/>
</dbReference>
<dbReference type="GO" id="GO:0005509">
    <property type="term" value="F:calcium ion binding"/>
    <property type="evidence" value="ECO:0007669"/>
    <property type="project" value="InterPro"/>
</dbReference>
<evidence type="ECO:0000256" key="2">
    <source>
        <dbReference type="ARBA" id="ARBA00022737"/>
    </source>
</evidence>
<reference evidence="8" key="1">
    <citation type="submission" date="2022-07" db="EMBL/GenBank/DDBJ databases">
        <authorList>
            <person name="Macas J."/>
            <person name="Novak P."/>
            <person name="Neumann P."/>
        </authorList>
    </citation>
    <scope>NUCLEOTIDE SEQUENCE</scope>
</reference>
<gene>
    <name evidence="8" type="ORF">CEURO_LOCUS15408</name>
</gene>
<dbReference type="GO" id="GO:0005737">
    <property type="term" value="C:cytoplasm"/>
    <property type="evidence" value="ECO:0007669"/>
    <property type="project" value="TreeGrafter"/>
</dbReference>
<dbReference type="InterPro" id="IPR009118">
    <property type="entry name" value="AnnexinD_plant"/>
</dbReference>
<feature type="binding site" evidence="6">
    <location>
        <position position="254"/>
    </location>
    <ligand>
        <name>Ca(2+)</name>
        <dbReference type="ChEBI" id="CHEBI:29108"/>
        <label>1</label>
    </ligand>
</feature>
<evidence type="ECO:0000256" key="4">
    <source>
        <dbReference type="ARBA" id="ARBA00023216"/>
    </source>
</evidence>
<dbReference type="OrthoDB" id="37886at2759"/>
<dbReference type="FunFam" id="1.10.220.10:FF:000001">
    <property type="entry name" value="Annexin"/>
    <property type="match status" value="1"/>
</dbReference>
<keyword evidence="4 7" id="KW-0041">Annexin</keyword>
<keyword evidence="5 7" id="KW-0111">Calcium/phospholipid-binding</keyword>
<keyword evidence="9" id="KW-1185">Reference proteome</keyword>
<name>A0A9P1EEY6_CUSEU</name>
<evidence type="ECO:0000256" key="6">
    <source>
        <dbReference type="PIRSR" id="PIRSR609118-1"/>
    </source>
</evidence>
<keyword evidence="2 7" id="KW-0677">Repeat</keyword>
<protein>
    <recommendedName>
        <fullName evidence="7">Annexin</fullName>
    </recommendedName>
</protein>
<dbReference type="SMART" id="SM00335">
    <property type="entry name" value="ANX"/>
    <property type="match status" value="4"/>
</dbReference>
<evidence type="ECO:0000256" key="1">
    <source>
        <dbReference type="ARBA" id="ARBA00022723"/>
    </source>
</evidence>
<keyword evidence="3 6" id="KW-0106">Calcium</keyword>
<dbReference type="PROSITE" id="PS00223">
    <property type="entry name" value="ANNEXIN_1"/>
    <property type="match status" value="1"/>
</dbReference>
<dbReference type="PRINTS" id="PR00196">
    <property type="entry name" value="ANNEXIN"/>
</dbReference>
<feature type="binding site" evidence="6">
    <location>
        <position position="256"/>
    </location>
    <ligand>
        <name>Ca(2+)</name>
        <dbReference type="ChEBI" id="CHEBI:29108"/>
        <label>1</label>
    </ligand>
</feature>
<feature type="binding site" evidence="6">
    <location>
        <position position="304"/>
    </location>
    <ligand>
        <name>Ca(2+)</name>
        <dbReference type="ChEBI" id="CHEBI:29108"/>
        <label>1</label>
    </ligand>
</feature>
<dbReference type="Proteomes" id="UP001152484">
    <property type="component" value="Unassembled WGS sequence"/>
</dbReference>
<feature type="binding site" evidence="6">
    <location>
        <position position="28"/>
    </location>
    <ligand>
        <name>Ca(2+)</name>
        <dbReference type="ChEBI" id="CHEBI:29108"/>
        <label>1</label>
    </ligand>
</feature>
<evidence type="ECO:0000256" key="7">
    <source>
        <dbReference type="RuleBase" id="RU003540"/>
    </source>
</evidence>
<feature type="binding site" evidence="6">
    <location>
        <position position="24"/>
    </location>
    <ligand>
        <name>Ca(2+)</name>
        <dbReference type="ChEBI" id="CHEBI:29108"/>
        <label>1</label>
    </ligand>
</feature>
<dbReference type="PANTHER" id="PTHR10502:SF104">
    <property type="entry name" value="ANNEXIN D1"/>
    <property type="match status" value="1"/>
</dbReference>
<comment type="similarity">
    <text evidence="7">Belongs to the annexin family.</text>
</comment>
<keyword evidence="1 6" id="KW-0479">Metal-binding</keyword>
<dbReference type="Pfam" id="PF00191">
    <property type="entry name" value="Annexin"/>
    <property type="match status" value="4"/>
</dbReference>
<proteinExistence type="inferred from homology"/>
<dbReference type="FunFam" id="1.10.220.10:FF:000006">
    <property type="entry name" value="Annexin"/>
    <property type="match status" value="1"/>
</dbReference>
<dbReference type="InterPro" id="IPR018252">
    <property type="entry name" value="Annexin_repeat_CS"/>
</dbReference>